<name>A0A1Y1CJ29_9BACT</name>
<reference evidence="2" key="2">
    <citation type="journal article" date="2020" name="Antonie Van Leeuwenhoek">
        <title>Labilibaculum antarcticum sp. nov., a novel facultative anaerobic, psychrotorelant bacterium isolated from marine sediment of Antarctica.</title>
        <authorList>
            <person name="Watanabe M."/>
            <person name="Kojima H."/>
            <person name="Fukui M."/>
        </authorList>
    </citation>
    <scope>NUCLEOTIDE SEQUENCE [LARGE SCALE GENOMIC DNA]</scope>
    <source>
        <strain evidence="2">SPP2</strain>
    </source>
</reference>
<dbReference type="KEGG" id="mbas:ALGA_1627"/>
<proteinExistence type="predicted"/>
<organism evidence="1 2">
    <name type="scientific">Labilibaculum antarcticum</name>
    <dbReference type="NCBI Taxonomy" id="1717717"/>
    <lineage>
        <taxon>Bacteria</taxon>
        <taxon>Pseudomonadati</taxon>
        <taxon>Bacteroidota</taxon>
        <taxon>Bacteroidia</taxon>
        <taxon>Marinilabiliales</taxon>
        <taxon>Marinifilaceae</taxon>
        <taxon>Labilibaculum</taxon>
    </lineage>
</organism>
<dbReference type="Proteomes" id="UP000218267">
    <property type="component" value="Chromosome"/>
</dbReference>
<sequence length="220" mass="23478">MIIEAPEMILELRATVDSNGRMEYQFSNYFANPTDLEALAKHLPEGACLILLEDGSLSVEAEEPSIGFPEGFSDSNYSRTGEETDLNVDPSILANIAIGSGMVSGLGQSYEYGDHIVKYGQRVNGKVRSAKVLTRVSQMNATKMATGLKVVGRGITVLSVATAGYQFANSDMSGNDYARLAGSAVITGTAFIPFVGPLISIGLGVADSYGVFDDVYNYFD</sequence>
<evidence type="ECO:0000313" key="2">
    <source>
        <dbReference type="Proteomes" id="UP000218267"/>
    </source>
</evidence>
<gene>
    <name evidence="1" type="ORF">ALGA_1627</name>
</gene>
<reference evidence="1 2" key="1">
    <citation type="journal article" date="2018" name="Mar. Genomics">
        <title>Complete genome sequence of Marinifilaceae bacterium strain SPP2, isolated from the Antarctic marine sediment.</title>
        <authorList>
            <person name="Watanabe M."/>
            <person name="Kojima H."/>
            <person name="Fukui M."/>
        </authorList>
    </citation>
    <scope>NUCLEOTIDE SEQUENCE [LARGE SCALE GENOMIC DNA]</scope>
    <source>
        <strain evidence="1 2">SPP2</strain>
    </source>
</reference>
<protein>
    <submittedName>
        <fullName evidence="1">Uncharacterized protein</fullName>
    </submittedName>
</protein>
<evidence type="ECO:0000313" key="1">
    <source>
        <dbReference type="EMBL" id="BAX80002.1"/>
    </source>
</evidence>
<dbReference type="EMBL" id="AP018042">
    <property type="protein sequence ID" value="BAX80002.1"/>
    <property type="molecule type" value="Genomic_DNA"/>
</dbReference>
<keyword evidence="2" id="KW-1185">Reference proteome</keyword>
<dbReference type="AlphaFoldDB" id="A0A1Y1CJ29"/>
<accession>A0A1Y1CJ29</accession>